<keyword evidence="1" id="KW-0472">Membrane</keyword>
<name>A0A0L0BQY4_LUCCU</name>
<comment type="caution">
    <text evidence="2">The sequence shown here is derived from an EMBL/GenBank/DDBJ whole genome shotgun (WGS) entry which is preliminary data.</text>
</comment>
<keyword evidence="3" id="KW-1185">Reference proteome</keyword>
<accession>A0A0L0BQY4</accession>
<feature type="transmembrane region" description="Helical" evidence="1">
    <location>
        <begin position="123"/>
        <end position="151"/>
    </location>
</feature>
<keyword evidence="1" id="KW-0812">Transmembrane</keyword>
<evidence type="ECO:0000313" key="2">
    <source>
        <dbReference type="EMBL" id="KNC22416.1"/>
    </source>
</evidence>
<organism evidence="2 3">
    <name type="scientific">Lucilia cuprina</name>
    <name type="common">Green bottle fly</name>
    <name type="synonym">Australian sheep blowfly</name>
    <dbReference type="NCBI Taxonomy" id="7375"/>
    <lineage>
        <taxon>Eukaryota</taxon>
        <taxon>Metazoa</taxon>
        <taxon>Ecdysozoa</taxon>
        <taxon>Arthropoda</taxon>
        <taxon>Hexapoda</taxon>
        <taxon>Insecta</taxon>
        <taxon>Pterygota</taxon>
        <taxon>Neoptera</taxon>
        <taxon>Endopterygota</taxon>
        <taxon>Diptera</taxon>
        <taxon>Brachycera</taxon>
        <taxon>Muscomorpha</taxon>
        <taxon>Oestroidea</taxon>
        <taxon>Calliphoridae</taxon>
        <taxon>Luciliinae</taxon>
        <taxon>Lucilia</taxon>
    </lineage>
</organism>
<dbReference type="Proteomes" id="UP000037069">
    <property type="component" value="Unassembled WGS sequence"/>
</dbReference>
<evidence type="ECO:0000256" key="1">
    <source>
        <dbReference type="SAM" id="Phobius"/>
    </source>
</evidence>
<keyword evidence="1" id="KW-1133">Transmembrane helix</keyword>
<evidence type="ECO:0000313" key="3">
    <source>
        <dbReference type="Proteomes" id="UP000037069"/>
    </source>
</evidence>
<gene>
    <name evidence="2" type="ORF">FF38_09074</name>
</gene>
<feature type="transmembrane region" description="Helical" evidence="1">
    <location>
        <begin position="92"/>
        <end position="111"/>
    </location>
</feature>
<dbReference type="AlphaFoldDB" id="A0A0L0BQY4"/>
<sequence>MTKFQASKTFRKEQFFPYSAYHPSYFDFAYFDGFTSHFYWKPNACSLGATITLSKTHFFGIGVFGDISPDSLLLFKSFTCSVLGVVCVDNSFVSGACNVPFSVMSLLTLLLPSSMKRVLPAEVSSCVSVLSLVGVAVGVAFCIGIDVGVAIGVVDGTGVSAGVVVGVGTKVVVGVAVGTTPRVLHFLAFYASVRNVESLKVTKA</sequence>
<proteinExistence type="predicted"/>
<protein>
    <submittedName>
        <fullName evidence="2">Uncharacterized protein</fullName>
    </submittedName>
</protein>
<reference evidence="2 3" key="1">
    <citation type="journal article" date="2015" name="Nat. Commun.">
        <title>Lucilia cuprina genome unlocks parasitic fly biology to underpin future interventions.</title>
        <authorList>
            <person name="Anstead C.A."/>
            <person name="Korhonen P.K."/>
            <person name="Young N.D."/>
            <person name="Hall R.S."/>
            <person name="Jex A.R."/>
            <person name="Murali S.C."/>
            <person name="Hughes D.S."/>
            <person name="Lee S.F."/>
            <person name="Perry T."/>
            <person name="Stroehlein A.J."/>
            <person name="Ansell B.R."/>
            <person name="Breugelmans B."/>
            <person name="Hofmann A."/>
            <person name="Qu J."/>
            <person name="Dugan S."/>
            <person name="Lee S.L."/>
            <person name="Chao H."/>
            <person name="Dinh H."/>
            <person name="Han Y."/>
            <person name="Doddapaneni H.V."/>
            <person name="Worley K.C."/>
            <person name="Muzny D.M."/>
            <person name="Ioannidis P."/>
            <person name="Waterhouse R.M."/>
            <person name="Zdobnov E.M."/>
            <person name="James P.J."/>
            <person name="Bagnall N.H."/>
            <person name="Kotze A.C."/>
            <person name="Gibbs R.A."/>
            <person name="Richards S."/>
            <person name="Batterham P."/>
            <person name="Gasser R.B."/>
        </authorList>
    </citation>
    <scope>NUCLEOTIDE SEQUENCE [LARGE SCALE GENOMIC DNA]</scope>
    <source>
        <strain evidence="2 3">LS</strain>
        <tissue evidence="2">Full body</tissue>
    </source>
</reference>
<dbReference type="EMBL" id="JRES01001500">
    <property type="protein sequence ID" value="KNC22416.1"/>
    <property type="molecule type" value="Genomic_DNA"/>
</dbReference>